<dbReference type="PROSITE" id="PS50002">
    <property type="entry name" value="SH3"/>
    <property type="match status" value="1"/>
</dbReference>
<sequence length="469" mass="50632">MYSSLSLFINLAILLLPFANAACTDVSTTAVCRNFATSSGLQIQTDGANSAGLSTVKNGVDFDNVLGAFTSILPPELGCQNLTEMMVRSKVPLFRFALSYQCQEALLQSSCPAQNGTARPVRLCRNTCNTFRDDMIGVGFNSVCGQSSTANAAREAWRKRVGDVCSQLTDELGCLMAVDVERNNCGYGNTENGVKQAKMTCQDRQSDCCAVELKVVDVKSAEQTAKDDASDKLPLFAGISGGFFFGIIALAVSILRWTESRGGGTSNKARASIHTERAAAGARASGMWPTSSPVPNMRPFGEDGLRSLPPTSYADDTLRSPAPYADDTLRSLPPTSYDDDTLRSLPPKPNQIIITNLKAPSPAYVPSQQAPPSSRPPTESYAKRTQSVASRYSMRTDSHTMTRNGNPKIQDFYRAVVTESYDPLEVDEVLLNVGDIVHVHKVFDDGWAYGVNTNTGQTGVFPHVCLQTL</sequence>
<evidence type="ECO:0000256" key="2">
    <source>
        <dbReference type="PROSITE-ProRule" id="PRU00192"/>
    </source>
</evidence>
<feature type="compositionally biased region" description="Polar residues" evidence="3">
    <location>
        <begin position="383"/>
        <end position="393"/>
    </location>
</feature>
<dbReference type="GeneID" id="27690183"/>
<evidence type="ECO:0000313" key="8">
    <source>
        <dbReference type="Proteomes" id="UP000053201"/>
    </source>
</evidence>
<dbReference type="Gene3D" id="2.30.30.40">
    <property type="entry name" value="SH3 Domains"/>
    <property type="match status" value="1"/>
</dbReference>
<keyword evidence="4" id="KW-0472">Membrane</keyword>
<evidence type="ECO:0000313" key="7">
    <source>
        <dbReference type="EMBL" id="KNC97925.1"/>
    </source>
</evidence>
<feature type="domain" description="SH3" evidence="6">
    <location>
        <begin position="410"/>
        <end position="469"/>
    </location>
</feature>
<evidence type="ECO:0000256" key="3">
    <source>
        <dbReference type="SAM" id="MobiDB-lite"/>
    </source>
</evidence>
<dbReference type="SUPFAM" id="SSF50044">
    <property type="entry name" value="SH3-domain"/>
    <property type="match status" value="1"/>
</dbReference>
<feature type="transmembrane region" description="Helical" evidence="4">
    <location>
        <begin position="233"/>
        <end position="255"/>
    </location>
</feature>
<evidence type="ECO:0000256" key="5">
    <source>
        <dbReference type="SAM" id="SignalP"/>
    </source>
</evidence>
<dbReference type="AlphaFoldDB" id="A0A0L0H8R4"/>
<feature type="region of interest" description="Disordered" evidence="3">
    <location>
        <begin position="280"/>
        <end position="405"/>
    </location>
</feature>
<dbReference type="InterPro" id="IPR036028">
    <property type="entry name" value="SH3-like_dom_sf"/>
</dbReference>
<dbReference type="OMA" id="HEDEILI"/>
<evidence type="ECO:0000259" key="6">
    <source>
        <dbReference type="PROSITE" id="PS50002"/>
    </source>
</evidence>
<keyword evidence="5" id="KW-0732">Signal</keyword>
<accession>A0A0L0H8R4</accession>
<evidence type="ECO:0000256" key="4">
    <source>
        <dbReference type="SAM" id="Phobius"/>
    </source>
</evidence>
<keyword evidence="4" id="KW-0812">Transmembrane</keyword>
<dbReference type="RefSeq" id="XP_016605965.1">
    <property type="nucleotide sequence ID" value="XM_016755107.1"/>
</dbReference>
<dbReference type="OrthoDB" id="5340910at2759"/>
<evidence type="ECO:0000256" key="1">
    <source>
        <dbReference type="ARBA" id="ARBA00022443"/>
    </source>
</evidence>
<name>A0A0L0H8R4_SPIPD</name>
<keyword evidence="4" id="KW-1133">Transmembrane helix</keyword>
<proteinExistence type="predicted"/>
<gene>
    <name evidence="7" type="ORF">SPPG_06915</name>
</gene>
<keyword evidence="8" id="KW-1185">Reference proteome</keyword>
<dbReference type="InterPro" id="IPR001452">
    <property type="entry name" value="SH3_domain"/>
</dbReference>
<reference evidence="7 8" key="1">
    <citation type="submission" date="2009-08" db="EMBL/GenBank/DDBJ databases">
        <title>The Genome Sequence of Spizellomyces punctatus strain DAOM BR117.</title>
        <authorList>
            <consortium name="The Broad Institute Genome Sequencing Platform"/>
            <person name="Russ C."/>
            <person name="Cuomo C."/>
            <person name="Shea T."/>
            <person name="Young S.K."/>
            <person name="Zeng Q."/>
            <person name="Koehrsen M."/>
            <person name="Haas B."/>
            <person name="Borodovsky M."/>
            <person name="Guigo R."/>
            <person name="Alvarado L."/>
            <person name="Berlin A."/>
            <person name="Bochicchio J."/>
            <person name="Borenstein D."/>
            <person name="Chapman S."/>
            <person name="Chen Z."/>
            <person name="Engels R."/>
            <person name="Freedman E."/>
            <person name="Gellesch M."/>
            <person name="Goldberg J."/>
            <person name="Griggs A."/>
            <person name="Gujja S."/>
            <person name="Heiman D."/>
            <person name="Hepburn T."/>
            <person name="Howarth C."/>
            <person name="Jen D."/>
            <person name="Larson L."/>
            <person name="Lewis B."/>
            <person name="Mehta T."/>
            <person name="Park D."/>
            <person name="Pearson M."/>
            <person name="Roberts A."/>
            <person name="Saif S."/>
            <person name="Shenoy N."/>
            <person name="Sisk P."/>
            <person name="Stolte C."/>
            <person name="Sykes S."/>
            <person name="Thomson T."/>
            <person name="Walk T."/>
            <person name="White J."/>
            <person name="Yandava C."/>
            <person name="Burger G."/>
            <person name="Gray M.W."/>
            <person name="Holland P.W.H."/>
            <person name="King N."/>
            <person name="Lang F.B.F."/>
            <person name="Roger A.J."/>
            <person name="Ruiz-Trillo I."/>
            <person name="Lander E."/>
            <person name="Nusbaum C."/>
        </authorList>
    </citation>
    <scope>NUCLEOTIDE SEQUENCE [LARGE SCALE GENOMIC DNA]</scope>
    <source>
        <strain evidence="7 8">DAOM BR117</strain>
    </source>
</reference>
<organism evidence="7 8">
    <name type="scientific">Spizellomyces punctatus (strain DAOM BR117)</name>
    <dbReference type="NCBI Taxonomy" id="645134"/>
    <lineage>
        <taxon>Eukaryota</taxon>
        <taxon>Fungi</taxon>
        <taxon>Fungi incertae sedis</taxon>
        <taxon>Chytridiomycota</taxon>
        <taxon>Chytridiomycota incertae sedis</taxon>
        <taxon>Chytridiomycetes</taxon>
        <taxon>Spizellomycetales</taxon>
        <taxon>Spizellomycetaceae</taxon>
        <taxon>Spizellomyces</taxon>
    </lineage>
</organism>
<dbReference type="Proteomes" id="UP000053201">
    <property type="component" value="Unassembled WGS sequence"/>
</dbReference>
<dbReference type="EMBL" id="KQ257462">
    <property type="protein sequence ID" value="KNC97925.1"/>
    <property type="molecule type" value="Genomic_DNA"/>
</dbReference>
<protein>
    <recommendedName>
        <fullName evidence="6">SH3 domain-containing protein</fullName>
    </recommendedName>
</protein>
<dbReference type="STRING" id="645134.A0A0L0H8R4"/>
<keyword evidence="1 2" id="KW-0728">SH3 domain</keyword>
<dbReference type="Pfam" id="PF14604">
    <property type="entry name" value="SH3_9"/>
    <property type="match status" value="1"/>
</dbReference>
<dbReference type="InParanoid" id="A0A0L0H8R4"/>
<feature type="signal peptide" evidence="5">
    <location>
        <begin position="1"/>
        <end position="21"/>
    </location>
</feature>
<dbReference type="VEuPathDB" id="FungiDB:SPPG_06915"/>
<feature type="chain" id="PRO_5005539780" description="SH3 domain-containing protein" evidence="5">
    <location>
        <begin position="22"/>
        <end position="469"/>
    </location>
</feature>
<dbReference type="SMART" id="SM00326">
    <property type="entry name" value="SH3"/>
    <property type="match status" value="1"/>
</dbReference>